<name>A0AA39PBE2_9AGAR</name>
<organism evidence="1 2">
    <name type="scientific">Armillaria luteobubalina</name>
    <dbReference type="NCBI Taxonomy" id="153913"/>
    <lineage>
        <taxon>Eukaryota</taxon>
        <taxon>Fungi</taxon>
        <taxon>Dikarya</taxon>
        <taxon>Basidiomycota</taxon>
        <taxon>Agaricomycotina</taxon>
        <taxon>Agaricomycetes</taxon>
        <taxon>Agaricomycetidae</taxon>
        <taxon>Agaricales</taxon>
        <taxon>Marasmiineae</taxon>
        <taxon>Physalacriaceae</taxon>
        <taxon>Armillaria</taxon>
    </lineage>
</organism>
<dbReference type="Proteomes" id="UP001175228">
    <property type="component" value="Unassembled WGS sequence"/>
</dbReference>
<evidence type="ECO:0000313" key="1">
    <source>
        <dbReference type="EMBL" id="KAK0481120.1"/>
    </source>
</evidence>
<protein>
    <submittedName>
        <fullName evidence="1">Uncharacterized protein</fullName>
    </submittedName>
</protein>
<sequence length="138" mass="16160">MDFKSARTPMLVWRKLTLGASLLHYVHLPISAALYKVQACEVGESLSWESHPILLHAPDGYLSTDMKNAMVHRHSYDWDGLISSTHATPLRSDIVERITRITLIYLKITWLPKRHSFELLVPSPYWSYYDRSLRYRYP</sequence>
<proteinExistence type="predicted"/>
<reference evidence="1" key="1">
    <citation type="submission" date="2023-06" db="EMBL/GenBank/DDBJ databases">
        <authorList>
            <consortium name="Lawrence Berkeley National Laboratory"/>
            <person name="Ahrendt S."/>
            <person name="Sahu N."/>
            <person name="Indic B."/>
            <person name="Wong-Bajracharya J."/>
            <person name="Merenyi Z."/>
            <person name="Ke H.-M."/>
            <person name="Monk M."/>
            <person name="Kocsube S."/>
            <person name="Drula E."/>
            <person name="Lipzen A."/>
            <person name="Balint B."/>
            <person name="Henrissat B."/>
            <person name="Andreopoulos B."/>
            <person name="Martin F.M."/>
            <person name="Harder C.B."/>
            <person name="Rigling D."/>
            <person name="Ford K.L."/>
            <person name="Foster G.D."/>
            <person name="Pangilinan J."/>
            <person name="Papanicolaou A."/>
            <person name="Barry K."/>
            <person name="LaButti K."/>
            <person name="Viragh M."/>
            <person name="Koriabine M."/>
            <person name="Yan M."/>
            <person name="Riley R."/>
            <person name="Champramary S."/>
            <person name="Plett K.L."/>
            <person name="Tsai I.J."/>
            <person name="Slot J."/>
            <person name="Sipos G."/>
            <person name="Plett J."/>
            <person name="Nagy L.G."/>
            <person name="Grigoriev I.V."/>
        </authorList>
    </citation>
    <scope>NUCLEOTIDE SEQUENCE</scope>
    <source>
        <strain evidence="1">HWK02</strain>
    </source>
</reference>
<dbReference type="AlphaFoldDB" id="A0AA39PBE2"/>
<gene>
    <name evidence="1" type="ORF">EDD18DRAFT_798687</name>
</gene>
<evidence type="ECO:0000313" key="2">
    <source>
        <dbReference type="Proteomes" id="UP001175228"/>
    </source>
</evidence>
<accession>A0AA39PBE2</accession>
<keyword evidence="2" id="KW-1185">Reference proteome</keyword>
<dbReference type="EMBL" id="JAUEPU010000074">
    <property type="protein sequence ID" value="KAK0481120.1"/>
    <property type="molecule type" value="Genomic_DNA"/>
</dbReference>
<comment type="caution">
    <text evidence="1">The sequence shown here is derived from an EMBL/GenBank/DDBJ whole genome shotgun (WGS) entry which is preliminary data.</text>
</comment>